<dbReference type="Proteomes" id="UP000571950">
    <property type="component" value="Unassembled WGS sequence"/>
</dbReference>
<accession>A0A7W6FQB4</accession>
<dbReference type="UniPathway" id="UPA00115">
    <property type="reaction ID" value="UER00409"/>
</dbReference>
<dbReference type="InterPro" id="IPR006148">
    <property type="entry name" value="Glc/Gal-6P_isomerase"/>
</dbReference>
<evidence type="ECO:0000256" key="6">
    <source>
        <dbReference type="ARBA" id="ARBA00020337"/>
    </source>
</evidence>
<name>A0A7W6FQB4_9SPHN</name>
<dbReference type="InterPro" id="IPR039104">
    <property type="entry name" value="6PGL"/>
</dbReference>
<dbReference type="Gene3D" id="3.40.50.1360">
    <property type="match status" value="1"/>
</dbReference>
<keyword evidence="7 9" id="KW-0378">Hydrolase</keyword>
<evidence type="ECO:0000259" key="8">
    <source>
        <dbReference type="Pfam" id="PF01182"/>
    </source>
</evidence>
<evidence type="ECO:0000256" key="1">
    <source>
        <dbReference type="ARBA" id="ARBA00000832"/>
    </source>
</evidence>
<comment type="pathway">
    <text evidence="3 7">Carbohydrate degradation; pentose phosphate pathway; D-ribulose 5-phosphate from D-glucose 6-phosphate (oxidative stage): step 2/3.</text>
</comment>
<dbReference type="InterPro" id="IPR037171">
    <property type="entry name" value="NagB/RpiA_transferase-like"/>
</dbReference>
<dbReference type="PANTHER" id="PTHR11054">
    <property type="entry name" value="6-PHOSPHOGLUCONOLACTONASE"/>
    <property type="match status" value="1"/>
</dbReference>
<dbReference type="GO" id="GO:0006098">
    <property type="term" value="P:pentose-phosphate shunt"/>
    <property type="evidence" value="ECO:0007669"/>
    <property type="project" value="UniProtKB-UniPathway"/>
</dbReference>
<sequence length="231" mass="24516">MPDIQEHRFPDAPAAATALAASIADRLAAAIGQRGTATLVLSGGRSPAAVFEALRERALPWDKVIVAQVDERWVPADHADSNNRLIREHLLQGPASAARFVPMKNDAATAREGQPACEAAMRALPLPFDAVLLGMGEDGHTASLFPEARELQEGLTTQALTLAVTPPAAPHERMSLSVAGLLHSRALILQIGGAAKEAVYREALGTGPVEAMPIRAVLRQDKVPVEVWISE</sequence>
<reference evidence="9 10" key="1">
    <citation type="submission" date="2020-08" db="EMBL/GenBank/DDBJ databases">
        <title>Genomic Encyclopedia of Type Strains, Phase IV (KMG-IV): sequencing the most valuable type-strain genomes for metagenomic binning, comparative biology and taxonomic classification.</title>
        <authorList>
            <person name="Goeker M."/>
        </authorList>
    </citation>
    <scope>NUCLEOTIDE SEQUENCE [LARGE SCALE GENOMIC DNA]</scope>
    <source>
        <strain evidence="9 10">DSM 26189</strain>
    </source>
</reference>
<keyword evidence="10" id="KW-1185">Reference proteome</keyword>
<comment type="catalytic activity">
    <reaction evidence="1 7">
        <text>6-phospho-D-glucono-1,5-lactone + H2O = 6-phospho-D-gluconate + H(+)</text>
        <dbReference type="Rhea" id="RHEA:12556"/>
        <dbReference type="ChEBI" id="CHEBI:15377"/>
        <dbReference type="ChEBI" id="CHEBI:15378"/>
        <dbReference type="ChEBI" id="CHEBI:57955"/>
        <dbReference type="ChEBI" id="CHEBI:58759"/>
        <dbReference type="EC" id="3.1.1.31"/>
    </reaction>
</comment>
<comment type="similarity">
    <text evidence="4 7">Belongs to the glucosamine/galactosamine-6-phosphate isomerase family. 6-phosphogluconolactonase subfamily.</text>
</comment>
<dbReference type="InterPro" id="IPR005900">
    <property type="entry name" value="6-phosphogluconolactonase_DevB"/>
</dbReference>
<gene>
    <name evidence="7" type="primary">pgl</name>
    <name evidence="9" type="ORF">GGR43_002674</name>
</gene>
<evidence type="ECO:0000313" key="10">
    <source>
        <dbReference type="Proteomes" id="UP000571950"/>
    </source>
</evidence>
<proteinExistence type="inferred from homology"/>
<evidence type="ECO:0000313" key="9">
    <source>
        <dbReference type="EMBL" id="MBB3926951.1"/>
    </source>
</evidence>
<dbReference type="RefSeq" id="WP_188072461.1">
    <property type="nucleotide sequence ID" value="NZ_BSPS01000098.1"/>
</dbReference>
<dbReference type="EMBL" id="JACIDT010000009">
    <property type="protein sequence ID" value="MBB3926951.1"/>
    <property type="molecule type" value="Genomic_DNA"/>
</dbReference>
<organism evidence="9 10">
    <name type="scientific">Sphingobium jiangsuense</name>
    <dbReference type="NCBI Taxonomy" id="870476"/>
    <lineage>
        <taxon>Bacteria</taxon>
        <taxon>Pseudomonadati</taxon>
        <taxon>Pseudomonadota</taxon>
        <taxon>Alphaproteobacteria</taxon>
        <taxon>Sphingomonadales</taxon>
        <taxon>Sphingomonadaceae</taxon>
        <taxon>Sphingobium</taxon>
    </lineage>
</organism>
<dbReference type="GO" id="GO:0005975">
    <property type="term" value="P:carbohydrate metabolic process"/>
    <property type="evidence" value="ECO:0007669"/>
    <property type="project" value="UniProtKB-UniRule"/>
</dbReference>
<dbReference type="Pfam" id="PF01182">
    <property type="entry name" value="Glucosamine_iso"/>
    <property type="match status" value="1"/>
</dbReference>
<dbReference type="NCBIfam" id="TIGR01198">
    <property type="entry name" value="pgl"/>
    <property type="match status" value="1"/>
</dbReference>
<evidence type="ECO:0000256" key="7">
    <source>
        <dbReference type="RuleBase" id="RU365095"/>
    </source>
</evidence>
<dbReference type="GO" id="GO:0017057">
    <property type="term" value="F:6-phosphogluconolactonase activity"/>
    <property type="evidence" value="ECO:0007669"/>
    <property type="project" value="UniProtKB-UniRule"/>
</dbReference>
<comment type="caution">
    <text evidence="9">The sequence shown here is derived from an EMBL/GenBank/DDBJ whole genome shotgun (WGS) entry which is preliminary data.</text>
</comment>
<evidence type="ECO:0000256" key="4">
    <source>
        <dbReference type="ARBA" id="ARBA00010662"/>
    </source>
</evidence>
<dbReference type="AlphaFoldDB" id="A0A7W6FQB4"/>
<dbReference type="CDD" id="cd01400">
    <property type="entry name" value="6PGL"/>
    <property type="match status" value="1"/>
</dbReference>
<comment type="function">
    <text evidence="2 7">Hydrolysis of 6-phosphogluconolactone to 6-phosphogluconate.</text>
</comment>
<dbReference type="SUPFAM" id="SSF100950">
    <property type="entry name" value="NagB/RpiA/CoA transferase-like"/>
    <property type="match status" value="1"/>
</dbReference>
<dbReference type="EC" id="3.1.1.31" evidence="5 7"/>
<feature type="domain" description="Glucosamine/galactosamine-6-phosphate isomerase" evidence="8">
    <location>
        <begin position="11"/>
        <end position="220"/>
    </location>
</feature>
<evidence type="ECO:0000256" key="2">
    <source>
        <dbReference type="ARBA" id="ARBA00002681"/>
    </source>
</evidence>
<protein>
    <recommendedName>
        <fullName evidence="6 7">6-phosphogluconolactonase</fullName>
        <shortName evidence="7">6PGL</shortName>
        <ecNumber evidence="5 7">3.1.1.31</ecNumber>
    </recommendedName>
</protein>
<dbReference type="PANTHER" id="PTHR11054:SF0">
    <property type="entry name" value="6-PHOSPHOGLUCONOLACTONASE"/>
    <property type="match status" value="1"/>
</dbReference>
<evidence type="ECO:0000256" key="3">
    <source>
        <dbReference type="ARBA" id="ARBA00004961"/>
    </source>
</evidence>
<evidence type="ECO:0000256" key="5">
    <source>
        <dbReference type="ARBA" id="ARBA00013198"/>
    </source>
</evidence>